<evidence type="ECO:0000313" key="5">
    <source>
        <dbReference type="Proteomes" id="UP000737018"/>
    </source>
</evidence>
<dbReference type="GO" id="GO:0001682">
    <property type="term" value="P:tRNA 5'-leader removal"/>
    <property type="evidence" value="ECO:0007669"/>
    <property type="project" value="InterPro"/>
</dbReference>
<comment type="subcellular location">
    <subcellularLocation>
        <location evidence="1">Nucleus</location>
    </subcellularLocation>
</comment>
<dbReference type="GO" id="GO:0030677">
    <property type="term" value="C:ribonuclease P complex"/>
    <property type="evidence" value="ECO:0007669"/>
    <property type="project" value="InterPro"/>
</dbReference>
<dbReference type="GO" id="GO:0000172">
    <property type="term" value="C:ribonuclease MRP complex"/>
    <property type="evidence" value="ECO:0007669"/>
    <property type="project" value="InterPro"/>
</dbReference>
<dbReference type="AlphaFoldDB" id="A0A8J4QUL9"/>
<dbReference type="GO" id="GO:0006364">
    <property type="term" value="P:rRNA processing"/>
    <property type="evidence" value="ECO:0007669"/>
    <property type="project" value="TreeGrafter"/>
</dbReference>
<dbReference type="PANTHER" id="PTHR13348">
    <property type="entry name" value="RIBONUCLEASE P SUBUNIT P29"/>
    <property type="match status" value="1"/>
</dbReference>
<dbReference type="Gene3D" id="2.30.30.210">
    <property type="entry name" value="Ribonuclease P/MRP, subunit p29"/>
    <property type="match status" value="1"/>
</dbReference>
<dbReference type="Pfam" id="PF01868">
    <property type="entry name" value="RNase_P-MRP_p29"/>
    <property type="match status" value="1"/>
</dbReference>
<keyword evidence="5" id="KW-1185">Reference proteome</keyword>
<dbReference type="InterPro" id="IPR023534">
    <property type="entry name" value="Rof/RNase_P-like"/>
</dbReference>
<dbReference type="SMART" id="SM00538">
    <property type="entry name" value="POP4"/>
    <property type="match status" value="1"/>
</dbReference>
<sequence length="362" mass="41252">MATETAIQDPRKHALEALKRRFAFVEADLLQQKNKKSIKEGDGKEPHRTTSLTDKTDAAVTPSFDAQHKKGMGWFERGMGRWRWVSEDEDKGWVGGVACMRRRGCGLRGGSGHHRQYPLLARLGLSLAQSLFRFSVRKTEFEDPEENAPAYLQLSQAVHENLLASNIKLSSRKGDMVNKILHELLQNGDMAQKYMQKSRKIHIDHFVLLDNYVQGRGVSTGSHIRALRMHSKRSKKHMSMKQYKKCGSFDLPQELHKFDVFRPMHEMWKGYMMQLLKTVGKNQLAQCADLHGAFILVAECKATSFTGVSGIMIRETAETFGIITQDDVFRVVPKKISVFIFQVDCWKVTLHGDKLTSRNFGL</sequence>
<evidence type="ECO:0000256" key="1">
    <source>
        <dbReference type="ARBA" id="ARBA00004123"/>
    </source>
</evidence>
<dbReference type="GO" id="GO:0033204">
    <property type="term" value="F:ribonuclease P RNA binding"/>
    <property type="evidence" value="ECO:0007669"/>
    <property type="project" value="InterPro"/>
</dbReference>
<evidence type="ECO:0000313" key="4">
    <source>
        <dbReference type="EMBL" id="KAF3956210.1"/>
    </source>
</evidence>
<proteinExistence type="inferred from homology"/>
<dbReference type="OrthoDB" id="124041at2759"/>
<dbReference type="InterPro" id="IPR002730">
    <property type="entry name" value="Rpp29/RNP1"/>
</dbReference>
<dbReference type="EMBL" id="JRKL02003161">
    <property type="protein sequence ID" value="KAF3956210.1"/>
    <property type="molecule type" value="Genomic_DNA"/>
</dbReference>
<gene>
    <name evidence="4" type="ORF">CMV_018641</name>
</gene>
<comment type="caution">
    <text evidence="4">The sequence shown here is derived from an EMBL/GenBank/DDBJ whole genome shotgun (WGS) entry which is preliminary data.</text>
</comment>
<reference evidence="4" key="1">
    <citation type="submission" date="2020-03" db="EMBL/GenBank/DDBJ databases">
        <title>Castanea mollissima Vanexum genome sequencing.</title>
        <authorList>
            <person name="Staton M."/>
        </authorList>
    </citation>
    <scope>NUCLEOTIDE SEQUENCE</scope>
    <source>
        <tissue evidence="4">Leaf</tissue>
    </source>
</reference>
<dbReference type="InterPro" id="IPR036980">
    <property type="entry name" value="RNase_P/MRP_Rpp29_sf"/>
</dbReference>
<name>A0A8J4QUL9_9ROSI</name>
<evidence type="ECO:0000256" key="3">
    <source>
        <dbReference type="SAM" id="MobiDB-lite"/>
    </source>
</evidence>
<comment type="similarity">
    <text evidence="2">Belongs to the eukaryotic/archaeal RNase P protein component 1 family.</text>
</comment>
<feature type="compositionally biased region" description="Basic and acidic residues" evidence="3">
    <location>
        <begin position="37"/>
        <end position="48"/>
    </location>
</feature>
<accession>A0A8J4QUL9</accession>
<organism evidence="4 5">
    <name type="scientific">Castanea mollissima</name>
    <name type="common">Chinese chestnut</name>
    <dbReference type="NCBI Taxonomy" id="60419"/>
    <lineage>
        <taxon>Eukaryota</taxon>
        <taxon>Viridiplantae</taxon>
        <taxon>Streptophyta</taxon>
        <taxon>Embryophyta</taxon>
        <taxon>Tracheophyta</taxon>
        <taxon>Spermatophyta</taxon>
        <taxon>Magnoliopsida</taxon>
        <taxon>eudicotyledons</taxon>
        <taxon>Gunneridae</taxon>
        <taxon>Pentapetalae</taxon>
        <taxon>rosids</taxon>
        <taxon>fabids</taxon>
        <taxon>Fagales</taxon>
        <taxon>Fagaceae</taxon>
        <taxon>Castanea</taxon>
    </lineage>
</organism>
<evidence type="ECO:0000256" key="2">
    <source>
        <dbReference type="ARBA" id="ARBA00006181"/>
    </source>
</evidence>
<dbReference type="PANTHER" id="PTHR13348:SF0">
    <property type="entry name" value="RIBONUCLEASE P PROTEIN SUBUNIT P29"/>
    <property type="match status" value="1"/>
</dbReference>
<dbReference type="Proteomes" id="UP000737018">
    <property type="component" value="Unassembled WGS sequence"/>
</dbReference>
<dbReference type="InterPro" id="IPR016848">
    <property type="entry name" value="RNase_P/MRP_Rpp29-subunit"/>
</dbReference>
<dbReference type="GO" id="GO:0005634">
    <property type="term" value="C:nucleus"/>
    <property type="evidence" value="ECO:0007669"/>
    <property type="project" value="UniProtKB-SubCell"/>
</dbReference>
<protein>
    <submittedName>
        <fullName evidence="4">Uncharacterized protein</fullName>
    </submittedName>
</protein>
<feature type="region of interest" description="Disordered" evidence="3">
    <location>
        <begin position="35"/>
        <end position="54"/>
    </location>
</feature>
<dbReference type="SUPFAM" id="SSF101744">
    <property type="entry name" value="Rof/RNase P subunit-like"/>
    <property type="match status" value="1"/>
</dbReference>